<name>A0A9Q9E363_9LACO</name>
<dbReference type="AlphaFoldDB" id="A0A9Q9E363"/>
<keyword evidence="2" id="KW-1185">Reference proteome</keyword>
<reference evidence="1" key="1">
    <citation type="submission" date="2022-05" db="EMBL/GenBank/DDBJ databases">
        <authorList>
            <person name="Oliphant S.A."/>
            <person name="Watson-Haigh N.S."/>
            <person name="Sumby K.M."/>
            <person name="Gardner J.M."/>
            <person name="Jiranek V."/>
        </authorList>
    </citation>
    <scope>NUCLEOTIDE SEQUENCE</scope>
    <source>
        <strain evidence="1">KI4_B1</strain>
    </source>
</reference>
<dbReference type="EMBL" id="CP097119">
    <property type="protein sequence ID" value="USS89243.1"/>
    <property type="molecule type" value="Genomic_DNA"/>
</dbReference>
<organism evidence="1 2">
    <name type="scientific">Fructilactobacillus cliffordii</name>
    <dbReference type="NCBI Taxonomy" id="2940299"/>
    <lineage>
        <taxon>Bacteria</taxon>
        <taxon>Bacillati</taxon>
        <taxon>Bacillota</taxon>
        <taxon>Bacilli</taxon>
        <taxon>Lactobacillales</taxon>
        <taxon>Lactobacillaceae</taxon>
        <taxon>Fructilactobacillus</taxon>
    </lineage>
</organism>
<proteinExistence type="predicted"/>
<dbReference type="Proteomes" id="UP001055911">
    <property type="component" value="Chromosome"/>
</dbReference>
<protein>
    <submittedName>
        <fullName evidence="1">Uncharacterized protein</fullName>
    </submittedName>
</protein>
<accession>A0A9Q9E363</accession>
<evidence type="ECO:0000313" key="2">
    <source>
        <dbReference type="Proteomes" id="UP001055911"/>
    </source>
</evidence>
<evidence type="ECO:0000313" key="1">
    <source>
        <dbReference type="EMBL" id="USS89243.1"/>
    </source>
</evidence>
<gene>
    <name evidence="1" type="ORF">M3M40_00055</name>
</gene>
<dbReference type="RefSeq" id="WP_252766777.1">
    <property type="nucleotide sequence ID" value="NZ_CP097117.1"/>
</dbReference>
<sequence length="109" mass="12293">MMKMIPENMEEVQKRLADRQAHGEQITEDQLIYETVCDLLQAYLINAEEGHYDSVKPVDDQTLEFVSVMGKHLGNYTAKGTSLVADFKQDSFQMLLDLEAAAQRIAGGR</sequence>